<sequence>MLGKRIAQHVAAVLLAGAGLCAAAAAVVATDPGTTAPQVRIEAAAAPSGTTTGTTSVNDITWGP</sequence>
<feature type="chain" id="PRO_5044249379" evidence="2">
    <location>
        <begin position="30"/>
        <end position="64"/>
    </location>
</feature>
<name>A0AB39T106_9ACTN</name>
<keyword evidence="2" id="KW-0732">Signal</keyword>
<accession>A0AB39T106</accession>
<feature type="region of interest" description="Disordered" evidence="1">
    <location>
        <begin position="45"/>
        <end position="64"/>
    </location>
</feature>
<feature type="signal peptide" evidence="2">
    <location>
        <begin position="1"/>
        <end position="29"/>
    </location>
</feature>
<gene>
    <name evidence="3" type="ORF">AB5J54_18625</name>
</gene>
<proteinExistence type="predicted"/>
<evidence type="ECO:0000313" key="3">
    <source>
        <dbReference type="EMBL" id="XDQ72393.1"/>
    </source>
</evidence>
<protein>
    <submittedName>
        <fullName evidence="3">Uncharacterized protein</fullName>
    </submittedName>
</protein>
<organism evidence="3">
    <name type="scientific">Streptomyces sp. R44</name>
    <dbReference type="NCBI Taxonomy" id="3238633"/>
    <lineage>
        <taxon>Bacteria</taxon>
        <taxon>Bacillati</taxon>
        <taxon>Actinomycetota</taxon>
        <taxon>Actinomycetes</taxon>
        <taxon>Kitasatosporales</taxon>
        <taxon>Streptomycetaceae</taxon>
        <taxon>Streptomyces</taxon>
    </lineage>
</organism>
<reference evidence="3" key="1">
    <citation type="submission" date="2024-07" db="EMBL/GenBank/DDBJ databases">
        <authorList>
            <person name="Yu S.T."/>
        </authorList>
    </citation>
    <scope>NUCLEOTIDE SEQUENCE</scope>
    <source>
        <strain evidence="3">R44</strain>
    </source>
</reference>
<dbReference type="AlphaFoldDB" id="A0AB39T106"/>
<dbReference type="RefSeq" id="WP_369145038.1">
    <property type="nucleotide sequence ID" value="NZ_CP163444.1"/>
</dbReference>
<evidence type="ECO:0000256" key="2">
    <source>
        <dbReference type="SAM" id="SignalP"/>
    </source>
</evidence>
<evidence type="ECO:0000256" key="1">
    <source>
        <dbReference type="SAM" id="MobiDB-lite"/>
    </source>
</evidence>
<dbReference type="EMBL" id="CP163444">
    <property type="protein sequence ID" value="XDQ72393.1"/>
    <property type="molecule type" value="Genomic_DNA"/>
</dbReference>
<feature type="compositionally biased region" description="Low complexity" evidence="1">
    <location>
        <begin position="45"/>
        <end position="56"/>
    </location>
</feature>